<evidence type="ECO:0000313" key="1">
    <source>
        <dbReference type="EMBL" id="RKP44678.1"/>
    </source>
</evidence>
<comment type="caution">
    <text evidence="1">The sequence shown here is derived from an EMBL/GenBank/DDBJ whole genome shotgun (WGS) entry which is preliminary data.</text>
</comment>
<name>A0A494X1S3_9BURK</name>
<dbReference type="Pfam" id="PF26461">
    <property type="entry name" value="Phi812_tail_tube"/>
    <property type="match status" value="1"/>
</dbReference>
<dbReference type="AlphaFoldDB" id="A0A494X1S3"/>
<proteinExistence type="predicted"/>
<gene>
    <name evidence="1" type="ORF">D7S86_26985</name>
</gene>
<dbReference type="InterPro" id="IPR058640">
    <property type="entry name" value="Phi812_tail_tube"/>
</dbReference>
<protein>
    <submittedName>
        <fullName evidence="1">Uncharacterized protein</fullName>
    </submittedName>
</protein>
<accession>A0A494X1S3</accession>
<evidence type="ECO:0000313" key="2">
    <source>
        <dbReference type="Proteomes" id="UP000270342"/>
    </source>
</evidence>
<keyword evidence="2" id="KW-1185">Reference proteome</keyword>
<sequence>MYLGGILVGLIQNIDAEDDYAPDPASGVGDIHAIEYVPTMARHTLNVSVMVLKTGSLIAAGVAMENGDAVLQGNVFDIEVYDNDTGSLLRKYISCSYASGGVQISKHAIVVQNARFMALDVSGTGF</sequence>
<dbReference type="EMBL" id="RBZU01000019">
    <property type="protein sequence ID" value="RKP44678.1"/>
    <property type="molecule type" value="Genomic_DNA"/>
</dbReference>
<reference evidence="1 2" key="1">
    <citation type="submission" date="2018-10" db="EMBL/GenBank/DDBJ databases">
        <title>Robbsia sp. DHC34, isolated from soil.</title>
        <authorList>
            <person name="Gao Z.-H."/>
            <person name="Qiu L.-H."/>
        </authorList>
    </citation>
    <scope>NUCLEOTIDE SEQUENCE [LARGE SCALE GENOMIC DNA]</scope>
    <source>
        <strain evidence="1 2">DHC34</strain>
    </source>
</reference>
<dbReference type="Proteomes" id="UP000270342">
    <property type="component" value="Unassembled WGS sequence"/>
</dbReference>
<organism evidence="1 2">
    <name type="scientific">Pararobbsia silviterrae</name>
    <dbReference type="NCBI Taxonomy" id="1792498"/>
    <lineage>
        <taxon>Bacteria</taxon>
        <taxon>Pseudomonadati</taxon>
        <taxon>Pseudomonadota</taxon>
        <taxon>Betaproteobacteria</taxon>
        <taxon>Burkholderiales</taxon>
        <taxon>Burkholderiaceae</taxon>
        <taxon>Pararobbsia</taxon>
    </lineage>
</organism>